<evidence type="ECO:0000256" key="3">
    <source>
        <dbReference type="ARBA" id="ARBA00022692"/>
    </source>
</evidence>
<feature type="region of interest" description="Disordered" evidence="7">
    <location>
        <begin position="35"/>
        <end position="72"/>
    </location>
</feature>
<keyword evidence="4 8" id="KW-0732">Signal</keyword>
<evidence type="ECO:0000313" key="10">
    <source>
        <dbReference type="EMBL" id="MCM5682532.1"/>
    </source>
</evidence>
<feature type="domain" description="POTRA" evidence="9">
    <location>
        <begin position="254"/>
        <end position="328"/>
    </location>
</feature>
<dbReference type="InterPro" id="IPR000184">
    <property type="entry name" value="Bac_surfAg_D15"/>
</dbReference>
<dbReference type="Proteomes" id="UP001165541">
    <property type="component" value="Unassembled WGS sequence"/>
</dbReference>
<dbReference type="Pfam" id="PF07244">
    <property type="entry name" value="POTRA"/>
    <property type="match status" value="1"/>
</dbReference>
<evidence type="ECO:0000256" key="1">
    <source>
        <dbReference type="ARBA" id="ARBA00004370"/>
    </source>
</evidence>
<dbReference type="PANTHER" id="PTHR12815">
    <property type="entry name" value="SORTING AND ASSEMBLY MACHINERY SAMM50 PROTEIN FAMILY MEMBER"/>
    <property type="match status" value="1"/>
</dbReference>
<evidence type="ECO:0000256" key="8">
    <source>
        <dbReference type="SAM" id="SignalP"/>
    </source>
</evidence>
<dbReference type="PROSITE" id="PS51779">
    <property type="entry name" value="POTRA"/>
    <property type="match status" value="1"/>
</dbReference>
<proteinExistence type="predicted"/>
<dbReference type="EMBL" id="JAMKFE010000020">
    <property type="protein sequence ID" value="MCM5682532.1"/>
    <property type="molecule type" value="Genomic_DNA"/>
</dbReference>
<reference evidence="10" key="1">
    <citation type="submission" date="2022-05" db="EMBL/GenBank/DDBJ databases">
        <title>Schlegelella sp. nov., isolated from mangrove soil.</title>
        <authorList>
            <person name="Liu Y."/>
            <person name="Ge X."/>
            <person name="Liu W."/>
        </authorList>
    </citation>
    <scope>NUCLEOTIDE SEQUENCE</scope>
    <source>
        <strain evidence="10">S2-27</strain>
    </source>
</reference>
<evidence type="ECO:0000256" key="5">
    <source>
        <dbReference type="ARBA" id="ARBA00023136"/>
    </source>
</evidence>
<keyword evidence="5" id="KW-0472">Membrane</keyword>
<dbReference type="InterPro" id="IPR010827">
    <property type="entry name" value="BamA/TamA_POTRA"/>
</dbReference>
<evidence type="ECO:0000313" key="11">
    <source>
        <dbReference type="Proteomes" id="UP001165541"/>
    </source>
</evidence>
<evidence type="ECO:0000256" key="2">
    <source>
        <dbReference type="ARBA" id="ARBA00022452"/>
    </source>
</evidence>
<dbReference type="Gene3D" id="2.40.160.50">
    <property type="entry name" value="membrane protein fhac: a member of the omp85/tpsb transporter family"/>
    <property type="match status" value="1"/>
</dbReference>
<comment type="caution">
    <text evidence="10">The sequence shown here is derived from an EMBL/GenBank/DDBJ whole genome shotgun (WGS) entry which is preliminary data.</text>
</comment>
<keyword evidence="2" id="KW-1134">Transmembrane beta strand</keyword>
<protein>
    <submittedName>
        <fullName evidence="10">BamA/TamA family outer membrane protein</fullName>
    </submittedName>
</protein>
<dbReference type="PANTHER" id="PTHR12815:SF47">
    <property type="entry name" value="TRANSLOCATION AND ASSEMBLY MODULE SUBUNIT TAMA"/>
    <property type="match status" value="1"/>
</dbReference>
<evidence type="ECO:0000259" key="9">
    <source>
        <dbReference type="PROSITE" id="PS51779"/>
    </source>
</evidence>
<dbReference type="Pfam" id="PF01103">
    <property type="entry name" value="Omp85"/>
    <property type="match status" value="1"/>
</dbReference>
<evidence type="ECO:0000256" key="6">
    <source>
        <dbReference type="ARBA" id="ARBA00023237"/>
    </source>
</evidence>
<name>A0ABT0YW47_9BURK</name>
<keyword evidence="11" id="KW-1185">Reference proteome</keyword>
<feature type="signal peptide" evidence="8">
    <location>
        <begin position="1"/>
        <end position="34"/>
    </location>
</feature>
<organism evidence="10 11">
    <name type="scientific">Caldimonas mangrovi</name>
    <dbReference type="NCBI Taxonomy" id="2944811"/>
    <lineage>
        <taxon>Bacteria</taxon>
        <taxon>Pseudomonadati</taxon>
        <taxon>Pseudomonadota</taxon>
        <taxon>Betaproteobacteria</taxon>
        <taxon>Burkholderiales</taxon>
        <taxon>Sphaerotilaceae</taxon>
        <taxon>Caldimonas</taxon>
    </lineage>
</organism>
<dbReference type="RefSeq" id="WP_251781021.1">
    <property type="nucleotide sequence ID" value="NZ_JAMKFE010000020.1"/>
</dbReference>
<feature type="chain" id="PRO_5046978837" evidence="8">
    <location>
        <begin position="35"/>
        <end position="640"/>
    </location>
</feature>
<sequence length="640" mass="70643">MTHTASASWTRLLSGLWLWTLAAVLAVASWQAQAQPLEDDESEQTSEPASPDATRPTAEENAAAEDTNGRGTAYRLRIEAPRELRELLSRHLDLSRFRRERDITEVEVGRLMSAAPAQARSLLETQGYFDAEVQISRQPPTEAGGQPVVALKVTPGPRATVDRLTLEIQGDFQETIDGGDPRAARRLRFLRNRWPLQPGAVFTQSAWAAAKNGLLASLRSRGYAAATYAGTVAQVDATTHKVRIFVVADSGPEFRIGEVRVEGIEHTTEDAVRHLAPFELGTVFSEKMLLDYQENLQKSGLYEGVAVELDPDVTRADSAPIVVRVREAKLKSATVSVGFSTNTGPRTGLQFTHRRPFGHEWVASTRLLYGRDERVAALDLLSYPKPDGYRNLATLSAEYLDAGGARTHTQRLRYGRTQDTERIDRLYYGEFNRTVVETDTTRRIDRALWANYEWTRRGVNNVLFPTRGMILTAHGGAGGSVDSDGDRGPFVRAYLRTTWYQPLGQRRVLQLRGEAGQVFKRDSLGVPDSLLFRAGGDDSIRGYGYRTLGPERDGSVVGGPVLATASAELMWPLTERLRDWYGAVFIDAGNAASSWRSFDPVHGYGVGVRWRSPIGPLKADVAYGEATGSIRLHLSVGVSF</sequence>
<keyword evidence="3" id="KW-0812">Transmembrane</keyword>
<keyword evidence="6" id="KW-0998">Cell outer membrane</keyword>
<evidence type="ECO:0000256" key="4">
    <source>
        <dbReference type="ARBA" id="ARBA00022729"/>
    </source>
</evidence>
<gene>
    <name evidence="10" type="ORF">M8A51_23630</name>
</gene>
<evidence type="ECO:0000256" key="7">
    <source>
        <dbReference type="SAM" id="MobiDB-lite"/>
    </source>
</evidence>
<comment type="subcellular location">
    <subcellularLocation>
        <location evidence="1">Membrane</location>
    </subcellularLocation>
</comment>
<accession>A0ABT0YW47</accession>
<dbReference type="Gene3D" id="3.10.20.310">
    <property type="entry name" value="membrane protein fhac"/>
    <property type="match status" value="2"/>
</dbReference>
<dbReference type="InterPro" id="IPR034746">
    <property type="entry name" value="POTRA"/>
</dbReference>
<dbReference type="InterPro" id="IPR039910">
    <property type="entry name" value="D15-like"/>
</dbReference>